<dbReference type="STRING" id="765440.A0A0C3FI11"/>
<feature type="non-terminal residue" evidence="1">
    <location>
        <position position="1"/>
    </location>
</feature>
<feature type="non-terminal residue" evidence="1">
    <location>
        <position position="84"/>
    </location>
</feature>
<evidence type="ECO:0000313" key="2">
    <source>
        <dbReference type="Proteomes" id="UP000054166"/>
    </source>
</evidence>
<keyword evidence="2" id="KW-1185">Reference proteome</keyword>
<protein>
    <submittedName>
        <fullName evidence="1">Uncharacterized protein</fullName>
    </submittedName>
</protein>
<gene>
    <name evidence="1" type="ORF">PILCRDRAFT_26677</name>
</gene>
<organism evidence="1 2">
    <name type="scientific">Piloderma croceum (strain F 1598)</name>
    <dbReference type="NCBI Taxonomy" id="765440"/>
    <lineage>
        <taxon>Eukaryota</taxon>
        <taxon>Fungi</taxon>
        <taxon>Dikarya</taxon>
        <taxon>Basidiomycota</taxon>
        <taxon>Agaricomycotina</taxon>
        <taxon>Agaricomycetes</taxon>
        <taxon>Agaricomycetidae</taxon>
        <taxon>Atheliales</taxon>
        <taxon>Atheliaceae</taxon>
        <taxon>Piloderma</taxon>
    </lineage>
</organism>
<dbReference type="HOGENOM" id="CLU_176678_0_0_1"/>
<reference evidence="2" key="2">
    <citation type="submission" date="2015-01" db="EMBL/GenBank/DDBJ databases">
        <title>Evolutionary Origins and Diversification of the Mycorrhizal Mutualists.</title>
        <authorList>
            <consortium name="DOE Joint Genome Institute"/>
            <consortium name="Mycorrhizal Genomics Consortium"/>
            <person name="Kohler A."/>
            <person name="Kuo A."/>
            <person name="Nagy L.G."/>
            <person name="Floudas D."/>
            <person name="Copeland A."/>
            <person name="Barry K.W."/>
            <person name="Cichocki N."/>
            <person name="Veneault-Fourrey C."/>
            <person name="LaButti K."/>
            <person name="Lindquist E.A."/>
            <person name="Lipzen A."/>
            <person name="Lundell T."/>
            <person name="Morin E."/>
            <person name="Murat C."/>
            <person name="Riley R."/>
            <person name="Ohm R."/>
            <person name="Sun H."/>
            <person name="Tunlid A."/>
            <person name="Henrissat B."/>
            <person name="Grigoriev I.V."/>
            <person name="Hibbett D.S."/>
            <person name="Martin F."/>
        </authorList>
    </citation>
    <scope>NUCLEOTIDE SEQUENCE [LARGE SCALE GENOMIC DNA]</scope>
    <source>
        <strain evidence="2">F 1598</strain>
    </source>
</reference>
<dbReference type="Proteomes" id="UP000054166">
    <property type="component" value="Unassembled WGS sequence"/>
</dbReference>
<dbReference type="OrthoDB" id="3259294at2759"/>
<dbReference type="InParanoid" id="A0A0C3FI11"/>
<name>A0A0C3FI11_PILCF</name>
<accession>A0A0C3FI11</accession>
<evidence type="ECO:0000313" key="1">
    <source>
        <dbReference type="EMBL" id="KIM79406.1"/>
    </source>
</evidence>
<proteinExistence type="predicted"/>
<dbReference type="EMBL" id="KN833010">
    <property type="protein sequence ID" value="KIM79406.1"/>
    <property type="molecule type" value="Genomic_DNA"/>
</dbReference>
<sequence length="84" mass="10025">DHYTDHRFVPFYWRGYVKEALNAWIEVQESEKVADLDDLQDKVVINKSQGQFIGLSKVNDYVYRPSAYDQVSLYDWIQFSEKTK</sequence>
<dbReference type="AlphaFoldDB" id="A0A0C3FI11"/>
<reference evidence="1 2" key="1">
    <citation type="submission" date="2014-04" db="EMBL/GenBank/DDBJ databases">
        <authorList>
            <consortium name="DOE Joint Genome Institute"/>
            <person name="Kuo A."/>
            <person name="Tarkka M."/>
            <person name="Buscot F."/>
            <person name="Kohler A."/>
            <person name="Nagy L.G."/>
            <person name="Floudas D."/>
            <person name="Copeland A."/>
            <person name="Barry K.W."/>
            <person name="Cichocki N."/>
            <person name="Veneault-Fourrey C."/>
            <person name="LaButti K."/>
            <person name="Lindquist E.A."/>
            <person name="Lipzen A."/>
            <person name="Lundell T."/>
            <person name="Morin E."/>
            <person name="Murat C."/>
            <person name="Sun H."/>
            <person name="Tunlid A."/>
            <person name="Henrissat B."/>
            <person name="Grigoriev I.V."/>
            <person name="Hibbett D.S."/>
            <person name="Martin F."/>
            <person name="Nordberg H.P."/>
            <person name="Cantor M.N."/>
            <person name="Hua S.X."/>
        </authorList>
    </citation>
    <scope>NUCLEOTIDE SEQUENCE [LARGE SCALE GENOMIC DNA]</scope>
    <source>
        <strain evidence="1 2">F 1598</strain>
    </source>
</reference>